<evidence type="ECO:0000313" key="3">
    <source>
        <dbReference type="EMBL" id="SSW65258.1"/>
    </source>
</evidence>
<keyword evidence="2" id="KW-0732">Signal</keyword>
<evidence type="ECO:0000313" key="5">
    <source>
        <dbReference type="Proteomes" id="UP000289465"/>
    </source>
</evidence>
<dbReference type="Pfam" id="PF03401">
    <property type="entry name" value="TctC"/>
    <property type="match status" value="1"/>
</dbReference>
<dbReference type="PIRSF" id="PIRSF017082">
    <property type="entry name" value="YflP"/>
    <property type="match status" value="1"/>
</dbReference>
<dbReference type="InterPro" id="IPR006311">
    <property type="entry name" value="TAT_signal"/>
</dbReference>
<evidence type="ECO:0000256" key="2">
    <source>
        <dbReference type="SAM" id="SignalP"/>
    </source>
</evidence>
<dbReference type="AlphaFoldDB" id="A0A446CBM8"/>
<dbReference type="PANTHER" id="PTHR42928:SF5">
    <property type="entry name" value="BLR1237 PROTEIN"/>
    <property type="match status" value="1"/>
</dbReference>
<organism evidence="3 5">
    <name type="scientific">Achromobacter veterisilvae</name>
    <dbReference type="NCBI Taxonomy" id="2069367"/>
    <lineage>
        <taxon>Bacteria</taxon>
        <taxon>Pseudomonadati</taxon>
        <taxon>Pseudomonadota</taxon>
        <taxon>Betaproteobacteria</taxon>
        <taxon>Burkholderiales</taxon>
        <taxon>Alcaligenaceae</taxon>
        <taxon>Achromobacter</taxon>
    </lineage>
</organism>
<dbReference type="Proteomes" id="UP001456224">
    <property type="component" value="Chromosome"/>
</dbReference>
<name>A0A446CBM8_9BURK</name>
<dbReference type="PANTHER" id="PTHR42928">
    <property type="entry name" value="TRICARBOXYLATE-BINDING PROTEIN"/>
    <property type="match status" value="1"/>
</dbReference>
<dbReference type="PROSITE" id="PS51318">
    <property type="entry name" value="TAT"/>
    <property type="match status" value="1"/>
</dbReference>
<dbReference type="InterPro" id="IPR042100">
    <property type="entry name" value="Bug_dom1"/>
</dbReference>
<feature type="chain" id="PRO_5019226225" evidence="2">
    <location>
        <begin position="22"/>
        <end position="324"/>
    </location>
</feature>
<sequence length="324" mass="33639">MMNRRTLLKHLAALAVAPAGATLGRAAGAREAPLRVIVPFPPGGGTDVLGRVIAATLEGALERPVVVENKPGASGMLGADYTANGPKDGSLLLFAGLVPSVRYYARPPEDVLKQLAPVCPIARSPYMVAVNADLPARTLGELVAQAKRDPKGLTFGTPGNATPQHLATEQLQAACGVELLHVPYRGTGPMMTDLLGGQIQLVLATVAAVEPYLQGGRLRVLAVTSPERLPKYPDLPTVAESGYPGFSAQIQFGTYCAAGTPEAAIAALNRGVNLALQTETVRAKLAEQGFQPTGGTPAQLQQALLAEIRNVAGLVQAGKVKVDL</sequence>
<dbReference type="Proteomes" id="UP000289465">
    <property type="component" value="Unassembled WGS sequence"/>
</dbReference>
<evidence type="ECO:0000313" key="4">
    <source>
        <dbReference type="EMBL" id="WXR73984.1"/>
    </source>
</evidence>
<keyword evidence="6" id="KW-1185">Reference proteome</keyword>
<reference evidence="3 5" key="1">
    <citation type="submission" date="2018-07" db="EMBL/GenBank/DDBJ databases">
        <authorList>
            <person name="Peeters C."/>
        </authorList>
    </citation>
    <scope>NUCLEOTIDE SEQUENCE [LARGE SCALE GENOMIC DNA]</scope>
    <source>
        <strain evidence="3 5">LMG 30378</strain>
    </source>
</reference>
<dbReference type="InterPro" id="IPR005064">
    <property type="entry name" value="BUG"/>
</dbReference>
<comment type="similarity">
    <text evidence="1">Belongs to the UPF0065 (bug) family.</text>
</comment>
<gene>
    <name evidence="3" type="ORF">AVE30378_01418</name>
    <name evidence="4" type="ORF">WHX56_00440</name>
</gene>
<dbReference type="EMBL" id="UFQC01000006">
    <property type="protein sequence ID" value="SSW65258.1"/>
    <property type="molecule type" value="Genomic_DNA"/>
</dbReference>
<dbReference type="Gene3D" id="3.40.190.10">
    <property type="entry name" value="Periplasmic binding protein-like II"/>
    <property type="match status" value="1"/>
</dbReference>
<evidence type="ECO:0000313" key="6">
    <source>
        <dbReference type="Proteomes" id="UP001456224"/>
    </source>
</evidence>
<dbReference type="RefSeq" id="WP_244234987.1">
    <property type="nucleotide sequence ID" value="NZ_CP148753.1"/>
</dbReference>
<dbReference type="EMBL" id="CP148753">
    <property type="protein sequence ID" value="WXR73984.1"/>
    <property type="molecule type" value="Genomic_DNA"/>
</dbReference>
<reference evidence="4 6" key="2">
    <citation type="submission" date="2024-03" db="EMBL/GenBank/DDBJ databases">
        <title>Reference genomes for the five species model microbial community.</title>
        <authorList>
            <person name="Padfield D."/>
        </authorList>
    </citation>
    <scope>NUCLEOTIDE SEQUENCE [LARGE SCALE GENOMIC DNA]</scope>
    <source>
        <strain evidence="4 6">AB1</strain>
    </source>
</reference>
<protein>
    <submittedName>
        <fullName evidence="4">Tripartite tricarboxylate transporter substrate-binding protein</fullName>
    </submittedName>
</protein>
<proteinExistence type="inferred from homology"/>
<evidence type="ECO:0000256" key="1">
    <source>
        <dbReference type="ARBA" id="ARBA00006987"/>
    </source>
</evidence>
<dbReference type="Gene3D" id="3.40.190.150">
    <property type="entry name" value="Bordetella uptake gene, domain 1"/>
    <property type="match status" value="1"/>
</dbReference>
<accession>A0A446CBM8</accession>
<dbReference type="SUPFAM" id="SSF53850">
    <property type="entry name" value="Periplasmic binding protein-like II"/>
    <property type="match status" value="1"/>
</dbReference>
<feature type="signal peptide" evidence="2">
    <location>
        <begin position="1"/>
        <end position="21"/>
    </location>
</feature>